<gene>
    <name evidence="4" type="ORF">dnm_046260</name>
</gene>
<dbReference type="RefSeq" id="WP_207683281.1">
    <property type="nucleotide sequence ID" value="NZ_CP061800.1"/>
</dbReference>
<feature type="signal peptide" evidence="2">
    <location>
        <begin position="1"/>
        <end position="19"/>
    </location>
</feature>
<protein>
    <submittedName>
        <fullName evidence="4">PBM domain-containing protein</fullName>
    </submittedName>
</protein>
<dbReference type="Proteomes" id="UP000663722">
    <property type="component" value="Chromosome"/>
</dbReference>
<keyword evidence="1 2" id="KW-0732">Signal</keyword>
<dbReference type="AlphaFoldDB" id="A0A975BMS1"/>
<dbReference type="Gene3D" id="3.40.190.10">
    <property type="entry name" value="Periplasmic binding protein-like II"/>
    <property type="match status" value="2"/>
</dbReference>
<feature type="domain" description="PBP" evidence="3">
    <location>
        <begin position="32"/>
        <end position="252"/>
    </location>
</feature>
<dbReference type="EMBL" id="CP061800">
    <property type="protein sequence ID" value="QTA88579.1"/>
    <property type="molecule type" value="Genomic_DNA"/>
</dbReference>
<feature type="chain" id="PRO_5037838923" evidence="2">
    <location>
        <begin position="20"/>
        <end position="266"/>
    </location>
</feature>
<evidence type="ECO:0000256" key="2">
    <source>
        <dbReference type="SAM" id="SignalP"/>
    </source>
</evidence>
<evidence type="ECO:0000259" key="3">
    <source>
        <dbReference type="Pfam" id="PF12849"/>
    </source>
</evidence>
<sequence>MKKSSIVIILFVATMFSWAMIPDSVGNAGEILKYSCSAQIREAFGQESLDAFAKETGTEVEVYVSSSGSAVYRLMNGFSDIASTTRGLYYRQRESGYVETPFCRDPLAIITNVSCPVKNISEQQLRDIFSGTITNWKELGGPNQPVVVFIPGKNTAAYKNFERQAMKHEEIKYDYMTFQSTMVIEGVKNFPWSISFISLGAQTTMGTTKTLKVNNIDPTDKDYPYYQIFSFVTKGKPVGDAKKFIDFALSDKGIKLMKKKGMLPVK</sequence>
<proteinExistence type="predicted"/>
<dbReference type="InterPro" id="IPR050811">
    <property type="entry name" value="Phosphate_ABC_transporter"/>
</dbReference>
<dbReference type="KEGG" id="dmm:dnm_046260"/>
<evidence type="ECO:0000256" key="1">
    <source>
        <dbReference type="ARBA" id="ARBA00022729"/>
    </source>
</evidence>
<reference evidence="4" key="1">
    <citation type="journal article" date="2021" name="Microb. Physiol.">
        <title>Proteogenomic Insights into the Physiology of Marine, Sulfate-Reducing, Filamentous Desulfonema limicola and Desulfonema magnum.</title>
        <authorList>
            <person name="Schnaars V."/>
            <person name="Wohlbrand L."/>
            <person name="Scheve S."/>
            <person name="Hinrichs C."/>
            <person name="Reinhardt R."/>
            <person name="Rabus R."/>
        </authorList>
    </citation>
    <scope>NUCLEOTIDE SEQUENCE</scope>
    <source>
        <strain evidence="4">4be13</strain>
    </source>
</reference>
<accession>A0A975BMS1</accession>
<dbReference type="PANTHER" id="PTHR30570">
    <property type="entry name" value="PERIPLASMIC PHOSPHATE BINDING COMPONENT OF PHOSPHATE ABC TRANSPORTER"/>
    <property type="match status" value="1"/>
</dbReference>
<dbReference type="PANTHER" id="PTHR30570:SF1">
    <property type="entry name" value="PHOSPHATE-BINDING PROTEIN PSTS"/>
    <property type="match status" value="1"/>
</dbReference>
<dbReference type="InterPro" id="IPR024370">
    <property type="entry name" value="PBP_domain"/>
</dbReference>
<evidence type="ECO:0000313" key="4">
    <source>
        <dbReference type="EMBL" id="QTA88579.1"/>
    </source>
</evidence>
<keyword evidence="5" id="KW-1185">Reference proteome</keyword>
<dbReference type="Pfam" id="PF12849">
    <property type="entry name" value="PBP_like_2"/>
    <property type="match status" value="1"/>
</dbReference>
<organism evidence="4 5">
    <name type="scientific">Desulfonema magnum</name>
    <dbReference type="NCBI Taxonomy" id="45655"/>
    <lineage>
        <taxon>Bacteria</taxon>
        <taxon>Pseudomonadati</taxon>
        <taxon>Thermodesulfobacteriota</taxon>
        <taxon>Desulfobacteria</taxon>
        <taxon>Desulfobacterales</taxon>
        <taxon>Desulfococcaceae</taxon>
        <taxon>Desulfonema</taxon>
    </lineage>
</organism>
<name>A0A975BMS1_9BACT</name>
<dbReference type="SUPFAM" id="SSF53850">
    <property type="entry name" value="Periplasmic binding protein-like II"/>
    <property type="match status" value="1"/>
</dbReference>
<evidence type="ECO:0000313" key="5">
    <source>
        <dbReference type="Proteomes" id="UP000663722"/>
    </source>
</evidence>